<evidence type="ECO:0000256" key="3">
    <source>
        <dbReference type="ARBA" id="ARBA00012663"/>
    </source>
</evidence>
<evidence type="ECO:0000256" key="2">
    <source>
        <dbReference type="ARBA" id="ARBA00006285"/>
    </source>
</evidence>
<keyword evidence="8" id="KW-0732">Signal</keyword>
<dbReference type="InterPro" id="IPR029018">
    <property type="entry name" value="Hex-like_dom2"/>
</dbReference>
<feature type="signal peptide" evidence="8">
    <location>
        <begin position="1"/>
        <end position="26"/>
    </location>
</feature>
<dbReference type="SUPFAM" id="SSF55545">
    <property type="entry name" value="beta-N-acetylhexosaminidase-like domain"/>
    <property type="match status" value="1"/>
</dbReference>
<name>A0A1H5US70_9BACT</name>
<evidence type="ECO:0000313" key="11">
    <source>
        <dbReference type="EMBL" id="SEF77268.1"/>
    </source>
</evidence>
<feature type="active site" description="Proton donor" evidence="6">
    <location>
        <position position="308"/>
    </location>
</feature>
<dbReference type="AlphaFoldDB" id="A0A1H5US70"/>
<feature type="domain" description="Glycoside hydrolase family 20 catalytic" evidence="9">
    <location>
        <begin position="169"/>
        <end position="378"/>
    </location>
</feature>
<dbReference type="SUPFAM" id="SSF51445">
    <property type="entry name" value="(Trans)glycosidases"/>
    <property type="match status" value="1"/>
</dbReference>
<evidence type="ECO:0000259" key="10">
    <source>
        <dbReference type="Pfam" id="PF02838"/>
    </source>
</evidence>
<organism evidence="11 12">
    <name type="scientific">Bryocella elongata</name>
    <dbReference type="NCBI Taxonomy" id="863522"/>
    <lineage>
        <taxon>Bacteria</taxon>
        <taxon>Pseudomonadati</taxon>
        <taxon>Acidobacteriota</taxon>
        <taxon>Terriglobia</taxon>
        <taxon>Terriglobales</taxon>
        <taxon>Acidobacteriaceae</taxon>
        <taxon>Bryocella</taxon>
    </lineage>
</organism>
<evidence type="ECO:0000256" key="1">
    <source>
        <dbReference type="ARBA" id="ARBA00001231"/>
    </source>
</evidence>
<dbReference type="GO" id="GO:0016020">
    <property type="term" value="C:membrane"/>
    <property type="evidence" value="ECO:0007669"/>
    <property type="project" value="TreeGrafter"/>
</dbReference>
<proteinExistence type="inferred from homology"/>
<feature type="region of interest" description="Disordered" evidence="7">
    <location>
        <begin position="679"/>
        <end position="698"/>
    </location>
</feature>
<protein>
    <recommendedName>
        <fullName evidence="3">beta-N-acetylhexosaminidase</fullName>
        <ecNumber evidence="3">3.2.1.52</ecNumber>
    </recommendedName>
</protein>
<dbReference type="GO" id="GO:0005975">
    <property type="term" value="P:carbohydrate metabolic process"/>
    <property type="evidence" value="ECO:0007669"/>
    <property type="project" value="InterPro"/>
</dbReference>
<comment type="similarity">
    <text evidence="2">Belongs to the glycosyl hydrolase 20 family.</text>
</comment>
<dbReference type="EC" id="3.2.1.52" evidence="3"/>
<dbReference type="InterPro" id="IPR015883">
    <property type="entry name" value="Glyco_hydro_20_cat"/>
</dbReference>
<feature type="chain" id="PRO_5009286482" description="beta-N-acetylhexosaminidase" evidence="8">
    <location>
        <begin position="27"/>
        <end position="698"/>
    </location>
</feature>
<dbReference type="InterPro" id="IPR025705">
    <property type="entry name" value="Beta_hexosaminidase_sua/sub"/>
</dbReference>
<dbReference type="InterPro" id="IPR017853">
    <property type="entry name" value="GH"/>
</dbReference>
<reference evidence="11 12" key="1">
    <citation type="submission" date="2016-10" db="EMBL/GenBank/DDBJ databases">
        <authorList>
            <person name="de Groot N.N."/>
        </authorList>
    </citation>
    <scope>NUCLEOTIDE SEQUENCE [LARGE SCALE GENOMIC DNA]</scope>
    <source>
        <strain evidence="11 12">DSM 22489</strain>
    </source>
</reference>
<dbReference type="PRINTS" id="PR00738">
    <property type="entry name" value="GLHYDRLASE20"/>
</dbReference>
<accession>A0A1H5US70</accession>
<keyword evidence="5" id="KW-0326">Glycosidase</keyword>
<feature type="compositionally biased region" description="Polar residues" evidence="7">
    <location>
        <begin position="687"/>
        <end position="698"/>
    </location>
</feature>
<evidence type="ECO:0000256" key="6">
    <source>
        <dbReference type="PIRSR" id="PIRSR625705-1"/>
    </source>
</evidence>
<dbReference type="Proteomes" id="UP000236728">
    <property type="component" value="Unassembled WGS sequence"/>
</dbReference>
<dbReference type="Pfam" id="PF02838">
    <property type="entry name" value="Glyco_hydro_20b"/>
    <property type="match status" value="1"/>
</dbReference>
<dbReference type="Pfam" id="PF00728">
    <property type="entry name" value="Glyco_hydro_20"/>
    <property type="match status" value="1"/>
</dbReference>
<dbReference type="PANTHER" id="PTHR22600:SF57">
    <property type="entry name" value="BETA-N-ACETYLHEXOSAMINIDASE"/>
    <property type="match status" value="1"/>
</dbReference>
<comment type="catalytic activity">
    <reaction evidence="1">
        <text>Hydrolysis of terminal non-reducing N-acetyl-D-hexosamine residues in N-acetyl-beta-D-hexosaminides.</text>
        <dbReference type="EC" id="3.2.1.52"/>
    </reaction>
</comment>
<feature type="domain" description="Beta-hexosaminidase bacterial type N-terminal" evidence="10">
    <location>
        <begin position="33"/>
        <end position="164"/>
    </location>
</feature>
<evidence type="ECO:0000256" key="4">
    <source>
        <dbReference type="ARBA" id="ARBA00022801"/>
    </source>
</evidence>
<evidence type="ECO:0000256" key="7">
    <source>
        <dbReference type="SAM" id="MobiDB-lite"/>
    </source>
</evidence>
<dbReference type="GO" id="GO:0030203">
    <property type="term" value="P:glycosaminoglycan metabolic process"/>
    <property type="evidence" value="ECO:0007669"/>
    <property type="project" value="TreeGrafter"/>
</dbReference>
<evidence type="ECO:0000313" key="12">
    <source>
        <dbReference type="Proteomes" id="UP000236728"/>
    </source>
</evidence>
<gene>
    <name evidence="11" type="ORF">SAMN05421819_1136</name>
</gene>
<dbReference type="Gene3D" id="3.20.20.80">
    <property type="entry name" value="Glycosidases"/>
    <property type="match status" value="1"/>
</dbReference>
<keyword evidence="12" id="KW-1185">Reference proteome</keyword>
<dbReference type="GO" id="GO:0004563">
    <property type="term" value="F:beta-N-acetylhexosaminidase activity"/>
    <property type="evidence" value="ECO:0007669"/>
    <property type="project" value="UniProtKB-EC"/>
</dbReference>
<dbReference type="PANTHER" id="PTHR22600">
    <property type="entry name" value="BETA-HEXOSAMINIDASE"/>
    <property type="match status" value="1"/>
</dbReference>
<sequence>MKKPSRTPRCLWLVIAASLVCGPRIDAQPADAPQFLPAPREWHANGTLALPEARITVPGHNPEDEFAASELRAAFLRDEVRVSEGRGYTITLLREGTPEATAALRRAGTTFDSAMKDEGYVIVADGTGAAIVAHTANGIFYGVQTLAQMVLPSHQLALGVVRDWPAMRWRGVDDDLSRGPVPTIAFQKRQLDLLASYKVNIYSPYLESTLAYKGHLMVPPPGSALTPADAAELVSYAAERHILIVPEQEAFGHLHHVLQFDRYAELAESPHGHVLAPGQPGTLPLIKDWFSQAAAEFPGPFLHIGADETFDLGIGRTKDAVTKRGLGPVYADFLTQIHAELAPLNRRLLFWGDLAWSDTKAIGSLPKDMIAVPWIYWHQDNYDSNITPFRDAGIETWVAPGDANWNVVYPIGATVLDNVSGFVEAGQRLGSTGELMTVWNDDGEGLFNEDWFGVLFGAAASWQPARIQPEPYQRAFGLRFYNDASGRINQAQLELMAAQKLIDTSDAVFWMDPWSEEGEAFLARNRTKLQSARVHAERALELLLEVAQDTPALREPDALQAMELGARRIDFLAQKFEWSDDIAAAYARAYALRNDKEHATEAREALYSISSMNGRCQDLRDGYSLLKTLYTQSWLAENRPYWLENVTVRYDLRIQLWQQRGERIDAVINKWQKTHQLPAPADLGLPANSSDEVPVSVN</sequence>
<evidence type="ECO:0000259" key="9">
    <source>
        <dbReference type="Pfam" id="PF00728"/>
    </source>
</evidence>
<dbReference type="EMBL" id="FNVA01000001">
    <property type="protein sequence ID" value="SEF77268.1"/>
    <property type="molecule type" value="Genomic_DNA"/>
</dbReference>
<evidence type="ECO:0000256" key="8">
    <source>
        <dbReference type="SAM" id="SignalP"/>
    </source>
</evidence>
<dbReference type="OrthoDB" id="9763537at2"/>
<keyword evidence="4 11" id="KW-0378">Hydrolase</keyword>
<dbReference type="InterPro" id="IPR015882">
    <property type="entry name" value="HEX_bac_N"/>
</dbReference>
<evidence type="ECO:0000256" key="5">
    <source>
        <dbReference type="ARBA" id="ARBA00023295"/>
    </source>
</evidence>
<dbReference type="Gene3D" id="3.30.379.10">
    <property type="entry name" value="Chitobiase/beta-hexosaminidase domain 2-like"/>
    <property type="match status" value="1"/>
</dbReference>
<dbReference type="RefSeq" id="WP_103931953.1">
    <property type="nucleotide sequence ID" value="NZ_FNVA01000001.1"/>
</dbReference>